<gene>
    <name evidence="2" type="ORF">OPV22_032271</name>
</gene>
<keyword evidence="3" id="KW-1185">Reference proteome</keyword>
<protein>
    <recommendedName>
        <fullName evidence="4">SMP domain-containing protein</fullName>
    </recommendedName>
</protein>
<reference evidence="2 3" key="1">
    <citation type="submission" date="2022-12" db="EMBL/GenBank/DDBJ databases">
        <title>Chromosome-scale assembly of the Ensete ventricosum genome.</title>
        <authorList>
            <person name="Dussert Y."/>
            <person name="Stocks J."/>
            <person name="Wendawek A."/>
            <person name="Woldeyes F."/>
            <person name="Nichols R.A."/>
            <person name="Borrell J.S."/>
        </authorList>
    </citation>
    <scope>NUCLEOTIDE SEQUENCE [LARGE SCALE GENOMIC DNA]</scope>
    <source>
        <strain evidence="3">cv. Maze</strain>
        <tissue evidence="2">Seeds</tissue>
    </source>
</reference>
<dbReference type="EMBL" id="JAQQAF010000009">
    <property type="protein sequence ID" value="KAJ8459345.1"/>
    <property type="molecule type" value="Genomic_DNA"/>
</dbReference>
<comment type="caution">
    <text evidence="2">The sequence shown here is derived from an EMBL/GenBank/DDBJ whole genome shotgun (WGS) entry which is preliminary data.</text>
</comment>
<proteinExistence type="predicted"/>
<accession>A0AAV8PWX7</accession>
<evidence type="ECO:0000313" key="2">
    <source>
        <dbReference type="EMBL" id="KAJ8459345.1"/>
    </source>
</evidence>
<evidence type="ECO:0000256" key="1">
    <source>
        <dbReference type="SAM" id="MobiDB-lite"/>
    </source>
</evidence>
<name>A0AAV8PWX7_ENSVE</name>
<dbReference type="AlphaFoldDB" id="A0AAV8PWX7"/>
<feature type="region of interest" description="Disordered" evidence="1">
    <location>
        <begin position="64"/>
        <end position="85"/>
    </location>
</feature>
<feature type="compositionally biased region" description="Polar residues" evidence="1">
    <location>
        <begin position="64"/>
        <end position="75"/>
    </location>
</feature>
<evidence type="ECO:0000313" key="3">
    <source>
        <dbReference type="Proteomes" id="UP001222027"/>
    </source>
</evidence>
<sequence length="93" mass="9745">MAAAQEVTGRFGGAVREDPVAAAAAREAPYKGLLQPVEEGGVPLLRPIPAAGASRHLITSSASIDATRPTASSSTWREESYTGGSSYEFRLRL</sequence>
<dbReference type="Proteomes" id="UP001222027">
    <property type="component" value="Unassembled WGS sequence"/>
</dbReference>
<organism evidence="2 3">
    <name type="scientific">Ensete ventricosum</name>
    <name type="common">Abyssinian banana</name>
    <name type="synonym">Musa ensete</name>
    <dbReference type="NCBI Taxonomy" id="4639"/>
    <lineage>
        <taxon>Eukaryota</taxon>
        <taxon>Viridiplantae</taxon>
        <taxon>Streptophyta</taxon>
        <taxon>Embryophyta</taxon>
        <taxon>Tracheophyta</taxon>
        <taxon>Spermatophyta</taxon>
        <taxon>Magnoliopsida</taxon>
        <taxon>Liliopsida</taxon>
        <taxon>Zingiberales</taxon>
        <taxon>Musaceae</taxon>
        <taxon>Ensete</taxon>
    </lineage>
</organism>
<evidence type="ECO:0008006" key="4">
    <source>
        <dbReference type="Google" id="ProtNLM"/>
    </source>
</evidence>